<dbReference type="Gene3D" id="2.40.270.10">
    <property type="entry name" value="DNA-directed RNA polymerase, subunit 2, domain 6"/>
    <property type="match status" value="1"/>
</dbReference>
<dbReference type="InterPro" id="IPR007641">
    <property type="entry name" value="RNA_pol_Rpb2_7"/>
</dbReference>
<dbReference type="Gene3D" id="3.90.1800.10">
    <property type="entry name" value="RNA polymerase alpha subunit dimerisation domain"/>
    <property type="match status" value="1"/>
</dbReference>
<dbReference type="Gene3D" id="2.40.50.150">
    <property type="match status" value="1"/>
</dbReference>
<evidence type="ECO:0000256" key="5">
    <source>
        <dbReference type="ARBA" id="ARBA00022679"/>
    </source>
</evidence>
<dbReference type="InterPro" id="IPR015712">
    <property type="entry name" value="DNA-dir_RNA_pol_su2"/>
</dbReference>
<evidence type="ECO:0000259" key="11">
    <source>
        <dbReference type="Pfam" id="PF00562"/>
    </source>
</evidence>
<evidence type="ECO:0000256" key="9">
    <source>
        <dbReference type="ARBA" id="ARBA00047768"/>
    </source>
</evidence>
<evidence type="ECO:0000256" key="7">
    <source>
        <dbReference type="ARBA" id="ARBA00023163"/>
    </source>
</evidence>
<dbReference type="InterPro" id="IPR014724">
    <property type="entry name" value="RNA_pol_RPB2_OB-fold"/>
</dbReference>
<accession>A0A5K3ENF3</accession>
<evidence type="ECO:0000313" key="17">
    <source>
        <dbReference type="WBParaSite" id="MCU_001506-RC"/>
    </source>
</evidence>
<dbReference type="Pfam" id="PF04565">
    <property type="entry name" value="RNA_pol_Rpb2_3"/>
    <property type="match status" value="1"/>
</dbReference>
<feature type="domain" description="DNA-directed RNA polymerase subunit 2 hybrid-binding" evidence="11">
    <location>
        <begin position="661"/>
        <end position="1018"/>
    </location>
</feature>
<dbReference type="InterPro" id="IPR007642">
    <property type="entry name" value="RNA_pol_Rpb2_2"/>
</dbReference>
<dbReference type="FunFam" id="3.90.1100.10:FF:000008">
    <property type="entry name" value="DNA-directed RNA polymerase subunit beta"/>
    <property type="match status" value="1"/>
</dbReference>
<feature type="domain" description="DNA-directed RNA polymerase I subunit RPA2" evidence="16">
    <location>
        <begin position="541"/>
        <end position="600"/>
    </location>
</feature>
<dbReference type="InterPro" id="IPR009674">
    <property type="entry name" value="Rpa2_dom_4"/>
</dbReference>
<comment type="subcellular location">
    <subcellularLocation>
        <location evidence="1">Nucleus</location>
    </subcellularLocation>
</comment>
<keyword evidence="8" id="KW-0539">Nucleus</keyword>
<name>A0A5K3ENF3_MESCO</name>
<feature type="domain" description="RNA polymerase Rpb2" evidence="15">
    <location>
        <begin position="427"/>
        <end position="487"/>
    </location>
</feature>
<evidence type="ECO:0000259" key="15">
    <source>
        <dbReference type="Pfam" id="PF04565"/>
    </source>
</evidence>
<dbReference type="WBParaSite" id="MCU_001506-RC">
    <property type="protein sequence ID" value="MCU_001506-RC"/>
    <property type="gene ID" value="MCU_001506"/>
</dbReference>
<evidence type="ECO:0000259" key="13">
    <source>
        <dbReference type="Pfam" id="PF04561"/>
    </source>
</evidence>
<dbReference type="FunFam" id="2.40.270.10:FF:000006">
    <property type="entry name" value="DNA-directed RNA polymerase subunit beta"/>
    <property type="match status" value="1"/>
</dbReference>
<dbReference type="Pfam" id="PF06883">
    <property type="entry name" value="RNA_pol_Rpa2_4"/>
    <property type="match status" value="1"/>
</dbReference>
<organism evidence="17">
    <name type="scientific">Mesocestoides corti</name>
    <name type="common">Flatworm</name>
    <dbReference type="NCBI Taxonomy" id="53468"/>
    <lineage>
        <taxon>Eukaryota</taxon>
        <taxon>Metazoa</taxon>
        <taxon>Spiralia</taxon>
        <taxon>Lophotrochozoa</taxon>
        <taxon>Platyhelminthes</taxon>
        <taxon>Cestoda</taxon>
        <taxon>Eucestoda</taxon>
        <taxon>Cyclophyllidea</taxon>
        <taxon>Mesocestoididae</taxon>
        <taxon>Mesocestoides</taxon>
    </lineage>
</organism>
<dbReference type="Pfam" id="PF04560">
    <property type="entry name" value="RNA_pol_Rpb2_7"/>
    <property type="match status" value="1"/>
</dbReference>
<evidence type="ECO:0000259" key="16">
    <source>
        <dbReference type="Pfam" id="PF06883"/>
    </source>
</evidence>
<keyword evidence="7" id="KW-0804">Transcription</keyword>
<evidence type="ECO:0000256" key="8">
    <source>
        <dbReference type="ARBA" id="ARBA00023242"/>
    </source>
</evidence>
<dbReference type="CDD" id="cd00653">
    <property type="entry name" value="RNA_pol_B_RPB2"/>
    <property type="match status" value="1"/>
</dbReference>
<keyword evidence="5" id="KW-0808">Transferase</keyword>
<evidence type="ECO:0000259" key="14">
    <source>
        <dbReference type="Pfam" id="PF04563"/>
    </source>
</evidence>
<feature type="domain" description="RNA polymerase beta subunit protrusion" evidence="14">
    <location>
        <begin position="3"/>
        <end position="372"/>
    </location>
</feature>
<dbReference type="GO" id="GO:0032549">
    <property type="term" value="F:ribonucleoside binding"/>
    <property type="evidence" value="ECO:0007669"/>
    <property type="project" value="InterPro"/>
</dbReference>
<feature type="domain" description="RNA polymerase Rpb2" evidence="13">
    <location>
        <begin position="160"/>
        <end position="338"/>
    </location>
</feature>
<comment type="similarity">
    <text evidence="2 10">Belongs to the RNA polymerase beta chain family.</text>
</comment>
<dbReference type="PANTHER" id="PTHR20856">
    <property type="entry name" value="DNA-DIRECTED RNA POLYMERASE I SUBUNIT 2"/>
    <property type="match status" value="1"/>
</dbReference>
<dbReference type="GO" id="GO:0003899">
    <property type="term" value="F:DNA-directed RNA polymerase activity"/>
    <property type="evidence" value="ECO:0007669"/>
    <property type="project" value="UniProtKB-EC"/>
</dbReference>
<evidence type="ECO:0000256" key="3">
    <source>
        <dbReference type="ARBA" id="ARBA00012418"/>
    </source>
</evidence>
<comment type="catalytic activity">
    <reaction evidence="9">
        <text>RNA(n) + a ribonucleoside 5'-triphosphate = RNA(n+1) + diphosphate</text>
        <dbReference type="Rhea" id="RHEA:21248"/>
        <dbReference type="Rhea" id="RHEA-COMP:14527"/>
        <dbReference type="Rhea" id="RHEA-COMP:17342"/>
        <dbReference type="ChEBI" id="CHEBI:33019"/>
        <dbReference type="ChEBI" id="CHEBI:61557"/>
        <dbReference type="ChEBI" id="CHEBI:140395"/>
        <dbReference type="EC" id="2.7.7.6"/>
    </reaction>
    <physiologicalReaction direction="left-to-right" evidence="9">
        <dbReference type="Rhea" id="RHEA:21249"/>
    </physiologicalReaction>
</comment>
<dbReference type="InterPro" id="IPR037034">
    <property type="entry name" value="RNA_pol_Rpb2_2_sf"/>
</dbReference>
<evidence type="ECO:0000256" key="6">
    <source>
        <dbReference type="ARBA" id="ARBA00022695"/>
    </source>
</evidence>
<dbReference type="Pfam" id="PF00562">
    <property type="entry name" value="RNA_pol_Rpb2_6"/>
    <property type="match status" value="1"/>
</dbReference>
<dbReference type="InterPro" id="IPR007120">
    <property type="entry name" value="DNA-dir_RNAP_su2_dom"/>
</dbReference>
<dbReference type="GO" id="GO:0006351">
    <property type="term" value="P:DNA-templated transcription"/>
    <property type="evidence" value="ECO:0007669"/>
    <property type="project" value="InterPro"/>
</dbReference>
<dbReference type="GO" id="GO:0003677">
    <property type="term" value="F:DNA binding"/>
    <property type="evidence" value="ECO:0007669"/>
    <property type="project" value="InterPro"/>
</dbReference>
<evidence type="ECO:0000256" key="4">
    <source>
        <dbReference type="ARBA" id="ARBA00022478"/>
    </source>
</evidence>
<proteinExistence type="inferred from homology"/>
<dbReference type="EC" id="2.7.7.6" evidence="3"/>
<keyword evidence="4" id="KW-0240">DNA-directed RNA polymerase</keyword>
<dbReference type="SUPFAM" id="SSF64484">
    <property type="entry name" value="beta and beta-prime subunits of DNA dependent RNA-polymerase"/>
    <property type="match status" value="1"/>
</dbReference>
<protein>
    <recommendedName>
        <fullName evidence="3">DNA-directed RNA polymerase</fullName>
        <ecNumber evidence="3">2.7.7.6</ecNumber>
    </recommendedName>
</protein>
<dbReference type="InterPro" id="IPR007645">
    <property type="entry name" value="RNA_pol_Rpb2_3"/>
</dbReference>
<dbReference type="AlphaFoldDB" id="A0A5K3ENF3"/>
<dbReference type="FunFam" id="2.40.270.10:FF:000011">
    <property type="entry name" value="DNA-directed RNA polymerase subunit beta"/>
    <property type="match status" value="1"/>
</dbReference>
<dbReference type="Gene3D" id="3.90.1110.10">
    <property type="entry name" value="RNA polymerase Rpb2, domain 2"/>
    <property type="match status" value="1"/>
</dbReference>
<feature type="domain" description="RNA polymerase Rpb2" evidence="12">
    <location>
        <begin position="1021"/>
        <end position="1143"/>
    </location>
</feature>
<dbReference type="GO" id="GO:0000428">
    <property type="term" value="C:DNA-directed RNA polymerase complex"/>
    <property type="evidence" value="ECO:0007669"/>
    <property type="project" value="UniProtKB-KW"/>
</dbReference>
<evidence type="ECO:0000256" key="1">
    <source>
        <dbReference type="ARBA" id="ARBA00004123"/>
    </source>
</evidence>
<dbReference type="Pfam" id="PF04561">
    <property type="entry name" value="RNA_pol_Rpb2_2"/>
    <property type="match status" value="1"/>
</dbReference>
<sequence>MDGLARMHIQSFNFMLKSGLKRMVKYMQPVYITTPQGDEYSLNFESVEISHPRAHDRKSVSIFPHECRRTGQTYGGNLAITVKVRRNGCDMGIVDVSNGELPIMILSNACNLSDIPRSEFIRHNEEEHELGGYFIVNGKERLLRLLIMARRNYPLAITRSSFKKRGPSYTEFSVIMRCVRDDEHSSLIMLHWVMNGEPILAFTVENEQLFVPISILLRALMDKTELEIYEDIRCGGGNSLSLEEHAMRILTRLQEDDYNCQSRALCYLGKLFRLKMHLPGSYTDRAAGEHLMREYLIIHVDSFADKYHVLCYMVRKLHAFVSGACCQESNDNLMFQEVLLPGTMYIQVLRNRLITYLHTVREQLYLHSRKSTKPLEIINIRHALARNISEVINGVSFFVANGNLPGSSRAIIGRLLNGQASGLSVPLDTVNFLRFAAQFRAVHRGAMFNDMRTTSVRRLLPEAWGFLCPVHTPDGAPCGLLNHLAESTEAVCVTPSHALVNKLAIWLLEHNLRPVELTRQLTAANEYRDVFPVLLDGRLVGWSPSVQSARQLADELRFAKLDPNCPQVPTTMEICLVPPTETGSQFPGLYLFVGGSRLLRPVKSLVRVGPENVDKAEIEMIGTFEQPYMDIAVTLDELMERPVAERRHFEVSPESIFSFTASLTPYPDFNQSPRNMYQCQMAKQTMGHSTYTWRHRADPKIYRLLTPQSPLVRTKSYNKYNVDHYPLGFNAVVAVMSYTGYDMEDAMVINKSSYERGFADACIYKSEVIDLADYSIKGQRKKQTEHYFGGPAELPPNIDIDGFPPIGTRLIPGKSILYVYTHYETMEMTAVRYKDGEQIAYVEAISLNGSWSKACITLRLPRRPDIGDKYSSRHGQKGINSILVPADDMPWTVDSGIVPDLIFNPHGFPTRMTMGMMIEFLAGKSAALTGQRVDATPFQWTEEKPPFSEYADQLTNAGFNYWGTEAMMSGVTGRLLEAHIFIGVVYYQRLRHMVADKYQVRAEGRFDPVLRQPIKGRKVGGGVRLGEMERDCLLSHGLSFTLQDRLLGSNCDKVKMLVCSNCGGMVHEDLISDETITRSSSSIQQRGHSLARKVRWRCRLCSQTTSSGQVSAANNKLLLIDVPAAFRYLTYELACLNVQTRIAVKEFT</sequence>
<keyword evidence="6" id="KW-0548">Nucleotidyltransferase</keyword>
<evidence type="ECO:0000256" key="2">
    <source>
        <dbReference type="ARBA" id="ARBA00006835"/>
    </source>
</evidence>
<dbReference type="Pfam" id="PF04563">
    <property type="entry name" value="RNA_pol_Rpb2_1"/>
    <property type="match status" value="1"/>
</dbReference>
<dbReference type="GO" id="GO:0005634">
    <property type="term" value="C:nucleus"/>
    <property type="evidence" value="ECO:0007669"/>
    <property type="project" value="UniProtKB-SubCell"/>
</dbReference>
<dbReference type="InterPro" id="IPR007644">
    <property type="entry name" value="RNA_pol_bsu_protrusion"/>
</dbReference>
<dbReference type="InterPro" id="IPR037033">
    <property type="entry name" value="DNA-dir_RNAP_su2_hyb_sf"/>
</dbReference>
<evidence type="ECO:0000256" key="10">
    <source>
        <dbReference type="RuleBase" id="RU000434"/>
    </source>
</evidence>
<dbReference type="Gene3D" id="3.90.1100.10">
    <property type="match status" value="2"/>
</dbReference>
<reference evidence="17" key="1">
    <citation type="submission" date="2019-11" db="UniProtKB">
        <authorList>
            <consortium name="WormBaseParasite"/>
        </authorList>
    </citation>
    <scope>IDENTIFICATION</scope>
</reference>
<evidence type="ECO:0000259" key="12">
    <source>
        <dbReference type="Pfam" id="PF04560"/>
    </source>
</evidence>